<dbReference type="Pfam" id="PF01209">
    <property type="entry name" value="Ubie_methyltran"/>
    <property type="match status" value="1"/>
</dbReference>
<name>A0A553ZZN5_9BACI</name>
<gene>
    <name evidence="6" type="primary">menG</name>
    <name evidence="7" type="ORF">FN960_07755</name>
</gene>
<organism evidence="7 8">
    <name type="scientific">Alkalicoccobacillus porphyridii</name>
    <dbReference type="NCBI Taxonomy" id="2597270"/>
    <lineage>
        <taxon>Bacteria</taxon>
        <taxon>Bacillati</taxon>
        <taxon>Bacillota</taxon>
        <taxon>Bacilli</taxon>
        <taxon>Bacillales</taxon>
        <taxon>Bacillaceae</taxon>
        <taxon>Alkalicoccobacillus</taxon>
    </lineage>
</organism>
<protein>
    <recommendedName>
        <fullName evidence="6">Demethylmenaquinone methyltransferase</fullName>
        <ecNumber evidence="6">2.1.1.163</ecNumber>
    </recommendedName>
</protein>
<dbReference type="PROSITE" id="PS01183">
    <property type="entry name" value="UBIE_1"/>
    <property type="match status" value="1"/>
</dbReference>
<dbReference type="PANTHER" id="PTHR43591">
    <property type="entry name" value="METHYLTRANSFERASE"/>
    <property type="match status" value="1"/>
</dbReference>
<comment type="catalytic activity">
    <reaction evidence="6">
        <text>a 2-demethylmenaquinol + S-adenosyl-L-methionine = a menaquinol + S-adenosyl-L-homocysteine + H(+)</text>
        <dbReference type="Rhea" id="RHEA:42640"/>
        <dbReference type="Rhea" id="RHEA-COMP:9539"/>
        <dbReference type="Rhea" id="RHEA-COMP:9563"/>
        <dbReference type="ChEBI" id="CHEBI:15378"/>
        <dbReference type="ChEBI" id="CHEBI:18151"/>
        <dbReference type="ChEBI" id="CHEBI:55437"/>
        <dbReference type="ChEBI" id="CHEBI:57856"/>
        <dbReference type="ChEBI" id="CHEBI:59789"/>
        <dbReference type="EC" id="2.1.1.163"/>
    </reaction>
</comment>
<evidence type="ECO:0000313" key="7">
    <source>
        <dbReference type="EMBL" id="TSB46907.1"/>
    </source>
</evidence>
<dbReference type="GO" id="GO:0009234">
    <property type="term" value="P:menaquinone biosynthetic process"/>
    <property type="evidence" value="ECO:0007669"/>
    <property type="project" value="UniProtKB-UniRule"/>
</dbReference>
<dbReference type="UniPathway" id="UPA00079">
    <property type="reaction ID" value="UER00169"/>
</dbReference>
<comment type="pathway">
    <text evidence="6">Quinol/quinone metabolism; menaquinone biosynthesis; menaquinol from 1,4-dihydroxy-2-naphthoate: step 2/2.</text>
</comment>
<keyword evidence="2 6" id="KW-0489">Methyltransferase</keyword>
<keyword evidence="8" id="KW-1185">Reference proteome</keyword>
<evidence type="ECO:0000256" key="2">
    <source>
        <dbReference type="ARBA" id="ARBA00022603"/>
    </source>
</evidence>
<dbReference type="AlphaFoldDB" id="A0A553ZZN5"/>
<dbReference type="Gene3D" id="3.40.50.150">
    <property type="entry name" value="Vaccinia Virus protein VP39"/>
    <property type="match status" value="1"/>
</dbReference>
<keyword evidence="3 6" id="KW-0808">Transferase</keyword>
<comment type="function">
    <text evidence="5 6">Methyltransferase required for the conversion of demethylmenaquinol (DMKH2) to menaquinol (MKH2).</text>
</comment>
<evidence type="ECO:0000313" key="8">
    <source>
        <dbReference type="Proteomes" id="UP000318521"/>
    </source>
</evidence>
<dbReference type="OrthoDB" id="9808140at2"/>
<reference evidence="7 8" key="1">
    <citation type="submission" date="2019-07" db="EMBL/GenBank/DDBJ databases">
        <authorList>
            <person name="Park Y.J."/>
            <person name="Jeong S.E."/>
            <person name="Jung H.S."/>
        </authorList>
    </citation>
    <scope>NUCLEOTIDE SEQUENCE [LARGE SCALE GENOMIC DNA]</scope>
    <source>
        <strain evidence="8">P16(2019)</strain>
    </source>
</reference>
<feature type="binding site" evidence="6">
    <location>
        <position position="59"/>
    </location>
    <ligand>
        <name>S-adenosyl-L-methionine</name>
        <dbReference type="ChEBI" id="CHEBI:59789"/>
    </ligand>
</feature>
<dbReference type="InterPro" id="IPR029063">
    <property type="entry name" value="SAM-dependent_MTases_sf"/>
</dbReference>
<dbReference type="NCBIfam" id="NF001243">
    <property type="entry name" value="PRK00216.1-4"/>
    <property type="match status" value="1"/>
</dbReference>
<proteinExistence type="inferred from homology"/>
<dbReference type="CDD" id="cd02440">
    <property type="entry name" value="AdoMet_MTases"/>
    <property type="match status" value="1"/>
</dbReference>
<dbReference type="GO" id="GO:0043770">
    <property type="term" value="F:demethylmenaquinone methyltransferase activity"/>
    <property type="evidence" value="ECO:0007669"/>
    <property type="project" value="UniProtKB-UniRule"/>
</dbReference>
<comment type="similarity">
    <text evidence="6">Belongs to the class I-like SAM-binding methyltransferase superfamily. MenG/UbiE family.</text>
</comment>
<keyword evidence="4 6" id="KW-0949">S-adenosyl-L-methionine</keyword>
<dbReference type="FunFam" id="3.40.50.150:FF:000086">
    <property type="entry name" value="Demethylmenaquinone methyltransferase"/>
    <property type="match status" value="1"/>
</dbReference>
<dbReference type="PROSITE" id="PS51608">
    <property type="entry name" value="SAM_MT_UBIE"/>
    <property type="match status" value="1"/>
</dbReference>
<keyword evidence="1 6" id="KW-0474">Menaquinone biosynthesis</keyword>
<dbReference type="HAMAP" id="MF_01813">
    <property type="entry name" value="MenG_UbiE_methyltr"/>
    <property type="match status" value="1"/>
</dbReference>
<dbReference type="PANTHER" id="PTHR43591:SF24">
    <property type="entry name" value="2-METHOXY-6-POLYPRENYL-1,4-BENZOQUINOL METHYLASE, MITOCHONDRIAL"/>
    <property type="match status" value="1"/>
</dbReference>
<evidence type="ECO:0000256" key="5">
    <source>
        <dbReference type="ARBA" id="ARBA00059758"/>
    </source>
</evidence>
<dbReference type="InterPro" id="IPR023576">
    <property type="entry name" value="UbiE/COQ5_MeTrFase_CS"/>
</dbReference>
<dbReference type="GO" id="GO:0032259">
    <property type="term" value="P:methylation"/>
    <property type="evidence" value="ECO:0007669"/>
    <property type="project" value="UniProtKB-KW"/>
</dbReference>
<dbReference type="NCBIfam" id="NF001244">
    <property type="entry name" value="PRK00216.1-5"/>
    <property type="match status" value="1"/>
</dbReference>
<dbReference type="NCBIfam" id="TIGR01934">
    <property type="entry name" value="MenG_MenH_UbiE"/>
    <property type="match status" value="1"/>
</dbReference>
<feature type="binding site" evidence="6">
    <location>
        <position position="80"/>
    </location>
    <ligand>
        <name>S-adenosyl-L-methionine</name>
        <dbReference type="ChEBI" id="CHEBI:59789"/>
    </ligand>
</feature>
<comment type="caution">
    <text evidence="7">The sequence shown here is derived from an EMBL/GenBank/DDBJ whole genome shotgun (WGS) entry which is preliminary data.</text>
</comment>
<dbReference type="EC" id="2.1.1.163" evidence="6"/>
<evidence type="ECO:0000256" key="4">
    <source>
        <dbReference type="ARBA" id="ARBA00022691"/>
    </source>
</evidence>
<comment type="caution">
    <text evidence="6">Lacks conserved residue(s) required for the propagation of feature annotation.</text>
</comment>
<evidence type="ECO:0000256" key="3">
    <source>
        <dbReference type="ARBA" id="ARBA00022679"/>
    </source>
</evidence>
<dbReference type="Proteomes" id="UP000318521">
    <property type="component" value="Unassembled WGS sequence"/>
</dbReference>
<dbReference type="EMBL" id="VLXZ01000004">
    <property type="protein sequence ID" value="TSB46907.1"/>
    <property type="molecule type" value="Genomic_DNA"/>
</dbReference>
<evidence type="ECO:0000256" key="6">
    <source>
        <dbReference type="HAMAP-Rule" id="MF_01813"/>
    </source>
</evidence>
<accession>A0A553ZZN5</accession>
<feature type="binding site" evidence="6">
    <location>
        <begin position="107"/>
        <end position="108"/>
    </location>
    <ligand>
        <name>S-adenosyl-L-methionine</name>
        <dbReference type="ChEBI" id="CHEBI:59789"/>
    </ligand>
</feature>
<sequence>MTQQSKEERVHQVFESISSQYDRMNSVISLKRHIAWRKDVMNMMQVKQGDASLDVCCGTADWTMALGRAAGPEGRTEGIDFSQNMLDVGKKKLKDSQLEYIRLQHGNAMELPYEDNQFDFVTIGFGLRNVPDYLHVLKEMRRVAKPGGLVVCLETSNPSLPVYKQVYQLYFRYLMPLAGRIFARSHKEYSWLQESTRTFPSKSELADLFKEAGLVDVKVKSYSGGVAAVHSGIKEER</sequence>
<dbReference type="SUPFAM" id="SSF53335">
    <property type="entry name" value="S-adenosyl-L-methionine-dependent methyltransferases"/>
    <property type="match status" value="1"/>
</dbReference>
<dbReference type="InterPro" id="IPR004033">
    <property type="entry name" value="UbiE/COQ5_MeTrFase"/>
</dbReference>
<evidence type="ECO:0000256" key="1">
    <source>
        <dbReference type="ARBA" id="ARBA00022428"/>
    </source>
</evidence>